<keyword evidence="3" id="KW-1003">Cell membrane</keyword>
<evidence type="ECO:0000256" key="6">
    <source>
        <dbReference type="ARBA" id="ARBA00023136"/>
    </source>
</evidence>
<dbReference type="Proteomes" id="UP000683429">
    <property type="component" value="Chromosome"/>
</dbReference>
<feature type="transmembrane region" description="Helical" evidence="7">
    <location>
        <begin position="413"/>
        <end position="438"/>
    </location>
</feature>
<evidence type="ECO:0000256" key="5">
    <source>
        <dbReference type="ARBA" id="ARBA00022989"/>
    </source>
</evidence>
<keyword evidence="4 7" id="KW-0812">Transmembrane</keyword>
<feature type="transmembrane region" description="Helical" evidence="7">
    <location>
        <begin position="111"/>
        <end position="136"/>
    </location>
</feature>
<feature type="transmembrane region" description="Helical" evidence="7">
    <location>
        <begin position="170"/>
        <end position="190"/>
    </location>
</feature>
<dbReference type="GO" id="GO:0005886">
    <property type="term" value="C:plasma membrane"/>
    <property type="evidence" value="ECO:0007669"/>
    <property type="project" value="UniProtKB-SubCell"/>
</dbReference>
<dbReference type="PANTHER" id="PTHR30250">
    <property type="entry name" value="PST FAMILY PREDICTED COLANIC ACID TRANSPORTER"/>
    <property type="match status" value="1"/>
</dbReference>
<feature type="transmembrane region" description="Helical" evidence="7">
    <location>
        <begin position="379"/>
        <end position="401"/>
    </location>
</feature>
<comment type="similarity">
    <text evidence="2">Belongs to the polysaccharide synthase family.</text>
</comment>
<evidence type="ECO:0000256" key="1">
    <source>
        <dbReference type="ARBA" id="ARBA00004651"/>
    </source>
</evidence>
<keyword evidence="11" id="KW-1185">Reference proteome</keyword>
<feature type="transmembrane region" description="Helical" evidence="7">
    <location>
        <begin position="44"/>
        <end position="68"/>
    </location>
</feature>
<keyword evidence="5 7" id="KW-1133">Transmembrane helix</keyword>
<protein>
    <submittedName>
        <fullName evidence="8">Lipopolysaccharide biosynthesis protein</fullName>
    </submittedName>
    <submittedName>
        <fullName evidence="9">Polysaccharide transporter, PST family</fullName>
    </submittedName>
</protein>
<gene>
    <name evidence="8" type="ORF">KP014_25050</name>
    <name evidence="9" type="ORF">SAMN04487895_108232</name>
</gene>
<proteinExistence type="inferred from homology"/>
<dbReference type="OrthoDB" id="9770347at2"/>
<feature type="transmembrane region" description="Helical" evidence="7">
    <location>
        <begin position="354"/>
        <end position="373"/>
    </location>
</feature>
<evidence type="ECO:0000256" key="4">
    <source>
        <dbReference type="ARBA" id="ARBA00022692"/>
    </source>
</evidence>
<reference evidence="9 10" key="1">
    <citation type="submission" date="2016-10" db="EMBL/GenBank/DDBJ databases">
        <authorList>
            <person name="de Groot N.N."/>
        </authorList>
    </citation>
    <scope>NUCLEOTIDE SEQUENCE [LARGE SCALE GENOMIC DNA]</scope>
    <source>
        <strain evidence="9 10">CGMCC 1.10238</strain>
    </source>
</reference>
<evidence type="ECO:0000256" key="7">
    <source>
        <dbReference type="SAM" id="Phobius"/>
    </source>
</evidence>
<dbReference type="EMBL" id="FODH01000008">
    <property type="protein sequence ID" value="SEO53552.1"/>
    <property type="molecule type" value="Genomic_DNA"/>
</dbReference>
<dbReference type="Pfam" id="PF13440">
    <property type="entry name" value="Polysacc_synt_3"/>
    <property type="match status" value="1"/>
</dbReference>
<evidence type="ECO:0000256" key="3">
    <source>
        <dbReference type="ARBA" id="ARBA00022475"/>
    </source>
</evidence>
<dbReference type="AlphaFoldDB" id="A0A1H8QH61"/>
<evidence type="ECO:0000313" key="9">
    <source>
        <dbReference type="EMBL" id="SEO53552.1"/>
    </source>
</evidence>
<dbReference type="EMBL" id="CP076607">
    <property type="protein sequence ID" value="QWU15123.1"/>
    <property type="molecule type" value="Genomic_DNA"/>
</dbReference>
<name>A0A1H8QH61_9BACL</name>
<feature type="transmembrane region" description="Helical" evidence="7">
    <location>
        <begin position="20"/>
        <end position="38"/>
    </location>
</feature>
<feature type="transmembrane region" description="Helical" evidence="7">
    <location>
        <begin position="444"/>
        <end position="464"/>
    </location>
</feature>
<accession>A0A1H8QH61</accession>
<comment type="subcellular location">
    <subcellularLocation>
        <location evidence="1">Cell membrane</location>
        <topology evidence="1">Multi-pass membrane protein</topology>
    </subcellularLocation>
</comment>
<evidence type="ECO:0000256" key="2">
    <source>
        <dbReference type="ARBA" id="ARBA00007430"/>
    </source>
</evidence>
<organism evidence="9 10">
    <name type="scientific">Paenibacillus sophorae</name>
    <dbReference type="NCBI Taxonomy" id="1333845"/>
    <lineage>
        <taxon>Bacteria</taxon>
        <taxon>Bacillati</taxon>
        <taxon>Bacillota</taxon>
        <taxon>Bacilli</taxon>
        <taxon>Bacillales</taxon>
        <taxon>Paenibacillaceae</taxon>
        <taxon>Paenibacillus</taxon>
    </lineage>
</organism>
<feature type="transmembrane region" description="Helical" evidence="7">
    <location>
        <begin position="145"/>
        <end position="164"/>
    </location>
</feature>
<feature type="transmembrane region" description="Helical" evidence="7">
    <location>
        <begin position="291"/>
        <end position="316"/>
    </location>
</feature>
<dbReference type="PANTHER" id="PTHR30250:SF10">
    <property type="entry name" value="LIPOPOLYSACCHARIDE BIOSYNTHESIS PROTEIN WZXC"/>
    <property type="match status" value="1"/>
</dbReference>
<evidence type="ECO:0000313" key="11">
    <source>
        <dbReference type="Proteomes" id="UP000683429"/>
    </source>
</evidence>
<dbReference type="Proteomes" id="UP000198809">
    <property type="component" value="Unassembled WGS sequence"/>
</dbReference>
<dbReference type="InterPro" id="IPR050833">
    <property type="entry name" value="Poly_Biosynth_Transport"/>
</dbReference>
<feature type="transmembrane region" description="Helical" evidence="7">
    <location>
        <begin position="328"/>
        <end position="347"/>
    </location>
</feature>
<reference evidence="8 11" key="2">
    <citation type="submission" date="2021-06" db="EMBL/GenBank/DDBJ databases">
        <title>Whole genome sequence of Paenibacillus sophorae DSM23020 for comparative genomics.</title>
        <authorList>
            <person name="Kim M.-J."/>
            <person name="Lee G."/>
            <person name="Shin J.-H."/>
        </authorList>
    </citation>
    <scope>NUCLEOTIDE SEQUENCE [LARGE SCALE GENOMIC DNA]</scope>
    <source>
        <strain evidence="8 11">DSM 23020</strain>
    </source>
</reference>
<dbReference type="CDD" id="cd13127">
    <property type="entry name" value="MATE_tuaB_like"/>
    <property type="match status" value="1"/>
</dbReference>
<dbReference type="RefSeq" id="WP_036603866.1">
    <property type="nucleotide sequence ID" value="NZ_CP076607.1"/>
</dbReference>
<feature type="transmembrane region" description="Helical" evidence="7">
    <location>
        <begin position="80"/>
        <end position="99"/>
    </location>
</feature>
<keyword evidence="6 7" id="KW-0472">Membrane</keyword>
<sequence>MNENEISIKKAATINFIAKYINVVIQILYSAILARILTPADFGIVVVITVFTTFFMLLADMGIGPAVIQNKKINENDTNNIFTFTVYLGIVVAALFMLFSIPLSAFYDNEVYVPIGVLLSISLFFNTLNIVPNALLLKKKQFKTLGVRLIVITIISAIPTIILAQLGFRYYAIVFYSILSSLFTFIWNYITVQLRFKLTFEMHSIIKIRNFSLYQFAFNFVNYFSRNLDNLLIGKFIGNAALGYYDKSYRLMLMPVQNLTHVITPILHPILSNHQEDKAYIFTRYMKVVKILSLLGVFITVYCFFSAEEIIFLMFGDQWGSAVPSFRILALSVWAQMVTSSSGAIFQSLGNTRLMFITGIYTSIISVIAELIGVSFQNITIVAACVAIAFNLHFFIVYHILIKRGFEYRRREFFAKFIPDIVVFIITFMGLHFVSSLINVDNLLLSALFKGVAGGTIYVIGLLLTKQYKVFLFLINRKITKGSR</sequence>
<dbReference type="STRING" id="1333845.SAMN04487895_108232"/>
<evidence type="ECO:0000313" key="8">
    <source>
        <dbReference type="EMBL" id="QWU15123.1"/>
    </source>
</evidence>
<evidence type="ECO:0000313" key="10">
    <source>
        <dbReference type="Proteomes" id="UP000198809"/>
    </source>
</evidence>